<dbReference type="CDD" id="cd13926">
    <property type="entry name" value="N-acetylmuramidase_GH108"/>
    <property type="match status" value="1"/>
</dbReference>
<dbReference type="InterPro" id="IPR008565">
    <property type="entry name" value="TtsA-like_GH18_dom"/>
</dbReference>
<dbReference type="Proteomes" id="UP000266568">
    <property type="component" value="Unassembled WGS sequence"/>
</dbReference>
<evidence type="ECO:0000313" key="4">
    <source>
        <dbReference type="Proteomes" id="UP000266568"/>
    </source>
</evidence>
<dbReference type="EMBL" id="QXDC01000004">
    <property type="protein sequence ID" value="RIA37462.1"/>
    <property type="molecule type" value="Genomic_DNA"/>
</dbReference>
<name>A0A397NIV6_9SPHN</name>
<reference evidence="3 4" key="1">
    <citation type="submission" date="2018-08" db="EMBL/GenBank/DDBJ databases">
        <title>Genomic Encyclopedia of Type Strains, Phase IV (KMG-IV): sequencing the most valuable type-strain genomes for metagenomic binning, comparative biology and taxonomic classification.</title>
        <authorList>
            <person name="Goeker M."/>
        </authorList>
    </citation>
    <scope>NUCLEOTIDE SEQUENCE [LARGE SCALE GENOMIC DNA]</scope>
    <source>
        <strain evidence="3 4">DSM 25527</strain>
    </source>
</reference>
<dbReference type="RefSeq" id="WP_119036768.1">
    <property type="nucleotide sequence ID" value="NZ_QXDC01000004.1"/>
</dbReference>
<feature type="domain" description="TtsA-like Glycoside hydrolase family 108" evidence="1">
    <location>
        <begin position="24"/>
        <end position="105"/>
    </location>
</feature>
<accession>A0A397NIV6</accession>
<sequence length="202" mass="21548">MASNKQKAGAAGAISVAALAIIAALFNVEGGYVDHPSDPGGATKHGITEKVARMHGYEGAMRALPKGFAQAVYYQDYIAGPGFDRLIGVSEPVAREAIDSGVNTGPAHPSRWLQTALNSLNRRQRDYADIAIDGRVGPATVRAYQSLARLRGDATACRLVVRLMDAQQGAYYLSLAHGNSRFEDFMVGWAANRIGNVDLGRC</sequence>
<evidence type="ECO:0000259" key="2">
    <source>
        <dbReference type="Pfam" id="PF09374"/>
    </source>
</evidence>
<dbReference type="InterPro" id="IPR018537">
    <property type="entry name" value="Peptidoglycan-bd_3"/>
</dbReference>
<keyword evidence="4" id="KW-1185">Reference proteome</keyword>
<comment type="caution">
    <text evidence="3">The sequence shown here is derived from an EMBL/GenBank/DDBJ whole genome shotgun (WGS) entry which is preliminary data.</text>
</comment>
<feature type="domain" description="Peptidoglycan binding" evidence="2">
    <location>
        <begin position="108"/>
        <end position="193"/>
    </location>
</feature>
<evidence type="ECO:0000313" key="3">
    <source>
        <dbReference type="EMBL" id="RIA37462.1"/>
    </source>
</evidence>
<evidence type="ECO:0000259" key="1">
    <source>
        <dbReference type="Pfam" id="PF05838"/>
    </source>
</evidence>
<dbReference type="OrthoDB" id="9815229at2"/>
<organism evidence="3 4">
    <name type="scientific">Hephaestia caeni</name>
    <dbReference type="NCBI Taxonomy" id="645617"/>
    <lineage>
        <taxon>Bacteria</taxon>
        <taxon>Pseudomonadati</taxon>
        <taxon>Pseudomonadota</taxon>
        <taxon>Alphaproteobacteria</taxon>
        <taxon>Sphingomonadales</taxon>
        <taxon>Sphingomonadaceae</taxon>
        <taxon>Hephaestia</taxon>
    </lineage>
</organism>
<proteinExistence type="predicted"/>
<dbReference type="Gene3D" id="1.20.141.10">
    <property type="entry name" value="Chitosanase, subunit A, domain 1"/>
    <property type="match status" value="1"/>
</dbReference>
<dbReference type="SUPFAM" id="SSF53955">
    <property type="entry name" value="Lysozyme-like"/>
    <property type="match status" value="1"/>
</dbReference>
<protein>
    <submittedName>
        <fullName evidence="3">Putative peptidoglycan binding protein</fullName>
    </submittedName>
</protein>
<dbReference type="Pfam" id="PF09374">
    <property type="entry name" value="PG_binding_3"/>
    <property type="match status" value="1"/>
</dbReference>
<dbReference type="InterPro" id="IPR023346">
    <property type="entry name" value="Lysozyme-like_dom_sf"/>
</dbReference>
<dbReference type="AlphaFoldDB" id="A0A397NIV6"/>
<gene>
    <name evidence="3" type="ORF">DFR49_3347</name>
</gene>
<dbReference type="Pfam" id="PF05838">
    <property type="entry name" value="Glyco_hydro_108"/>
    <property type="match status" value="1"/>
</dbReference>